<proteinExistence type="predicted"/>
<gene>
    <name evidence="1" type="ORF">LJCM1025_18010</name>
</gene>
<dbReference type="AlphaFoldDB" id="A0AB33ZXR6"/>
<reference evidence="1 2" key="1">
    <citation type="journal article" date="2018" name="Int. J. Syst. Evol. Microbiol.">
        <title>Lactobacillus paragasseri sp. nov., a sister taxon of Lactobacillus gasseri, based on whole-genome sequence analyses.</title>
        <authorList>
            <person name="Tanizawa Y."/>
            <person name="Tada I."/>
            <person name="Kobayashi H."/>
            <person name="Endo A."/>
            <person name="Maeno S."/>
            <person name="Toyoda A."/>
            <person name="Arita M."/>
            <person name="Nakamura Y."/>
            <person name="Sakamoto M."/>
            <person name="Ohkuma M."/>
            <person name="Tohno M."/>
        </authorList>
    </citation>
    <scope>NUCLEOTIDE SEQUENCE [LARGE SCALE GENOMIC DNA]</scope>
    <source>
        <strain evidence="1 2">JCM 1025</strain>
    </source>
</reference>
<protein>
    <submittedName>
        <fullName evidence="1">Uncharacterized protein</fullName>
    </submittedName>
</protein>
<comment type="caution">
    <text evidence="1">The sequence shown here is derived from an EMBL/GenBank/DDBJ whole genome shotgun (WGS) entry which is preliminary data.</text>
</comment>
<organism evidence="1 2">
    <name type="scientific">Lactobacillus gasseri</name>
    <dbReference type="NCBI Taxonomy" id="1596"/>
    <lineage>
        <taxon>Bacteria</taxon>
        <taxon>Bacillati</taxon>
        <taxon>Bacillota</taxon>
        <taxon>Bacilli</taxon>
        <taxon>Lactobacillales</taxon>
        <taxon>Lactobacillaceae</taxon>
        <taxon>Lactobacillus</taxon>
    </lineage>
</organism>
<evidence type="ECO:0000313" key="1">
    <source>
        <dbReference type="EMBL" id="GBA98150.1"/>
    </source>
</evidence>
<accession>A0AB33ZXR6</accession>
<sequence length="59" mass="6636">MNTDVYATESIAFNSNVSMLNPALQNLVGGGRVSLYATFDKYLNISWIYLKFNNKNILS</sequence>
<dbReference type="EMBL" id="BEXJ01000009">
    <property type="protein sequence ID" value="GBA98150.1"/>
    <property type="molecule type" value="Genomic_DNA"/>
</dbReference>
<name>A0AB33ZXR6_LACGS</name>
<dbReference type="RefSeq" id="WP_095670314.1">
    <property type="nucleotide sequence ID" value="NZ_BEXJ01000009.1"/>
</dbReference>
<dbReference type="Proteomes" id="UP000250668">
    <property type="component" value="Unassembled WGS sequence"/>
</dbReference>
<evidence type="ECO:0000313" key="2">
    <source>
        <dbReference type="Proteomes" id="UP000250668"/>
    </source>
</evidence>